<dbReference type="PANTHER" id="PTHR47064:SF2">
    <property type="entry name" value="SMP-30_GLUCONOLACTONASE_LRE-LIKE REGION DOMAIN-CONTAINING PROTEIN-RELATED"/>
    <property type="match status" value="1"/>
</dbReference>
<sequence>MAQVTFRNYHKDFAAIVGDQPSARLLAETDSSSREPLFHEACVYQASTRSVFVTSNQLPDPDTSNPTGKRIRLSRIHDPDVDAGSSAAAKVDEVTPPALVLSLLNGGVNFTGDSLLLCAQGSTNGEHVSGLVAVTFTPGSPTPDIKPLVTTFHGVPFNSVNDVVVHSDDGSIWFTDPCYGYHQGIRLAPQLPNQVYRFDPSSGSVRAVADGFTRPNGLCFSPDCKTLYVTDTGAIHGSSSVPLDLAGPSHIYAFDVIQRDGSPFLSNRRLFAYAPGRLPDGIKCDTKGNVYAGCMDGVEVWNSRGDLLGLIQVPGGVANFCFGEAGSMYLCNETRFWKVQLQGHNIRGALLGI</sequence>
<dbReference type="Gene3D" id="2.120.10.30">
    <property type="entry name" value="TolB, C-terminal domain"/>
    <property type="match status" value="1"/>
</dbReference>
<evidence type="ECO:0000313" key="2">
    <source>
        <dbReference type="EMBL" id="PSK41776.1"/>
    </source>
</evidence>
<keyword evidence="3" id="KW-1185">Reference proteome</keyword>
<reference evidence="2 3" key="1">
    <citation type="submission" date="2017-05" db="EMBL/GenBank/DDBJ databases">
        <title>Draft genome sequence of Elsinoe australis.</title>
        <authorList>
            <person name="Cheng Q."/>
        </authorList>
    </citation>
    <scope>NUCLEOTIDE SEQUENCE [LARGE SCALE GENOMIC DNA]</scope>
    <source>
        <strain evidence="2 3">NL1</strain>
    </source>
</reference>
<proteinExistence type="predicted"/>
<dbReference type="STRING" id="40998.A0A2P7Z0N3"/>
<gene>
    <name evidence="2" type="ORF">B9Z65_9162</name>
</gene>
<evidence type="ECO:0000313" key="3">
    <source>
        <dbReference type="Proteomes" id="UP000243723"/>
    </source>
</evidence>
<dbReference type="Pfam" id="PF08450">
    <property type="entry name" value="SGL"/>
    <property type="match status" value="1"/>
</dbReference>
<accession>A0A2P7Z0N3</accession>
<feature type="domain" description="SMP-30/Gluconolactonase/LRE-like region" evidence="1">
    <location>
        <begin position="140"/>
        <end position="326"/>
    </location>
</feature>
<comment type="caution">
    <text evidence="2">The sequence shown here is derived from an EMBL/GenBank/DDBJ whole genome shotgun (WGS) entry which is preliminary data.</text>
</comment>
<dbReference type="AlphaFoldDB" id="A0A2P7Z0N3"/>
<evidence type="ECO:0000259" key="1">
    <source>
        <dbReference type="Pfam" id="PF08450"/>
    </source>
</evidence>
<dbReference type="PANTHER" id="PTHR47064">
    <property type="entry name" value="PUTATIVE (AFU_ORTHOLOGUE AFUA_1G08990)-RELATED"/>
    <property type="match status" value="1"/>
</dbReference>
<dbReference type="OrthoDB" id="423498at2759"/>
<dbReference type="InterPro" id="IPR052988">
    <property type="entry name" value="Oryzine_lactonohydrolase"/>
</dbReference>
<dbReference type="InterPro" id="IPR013658">
    <property type="entry name" value="SGL"/>
</dbReference>
<dbReference type="InterPro" id="IPR011042">
    <property type="entry name" value="6-blade_b-propeller_TolB-like"/>
</dbReference>
<dbReference type="SUPFAM" id="SSF63829">
    <property type="entry name" value="Calcium-dependent phosphotriesterase"/>
    <property type="match status" value="1"/>
</dbReference>
<protein>
    <recommendedName>
        <fullName evidence="1">SMP-30/Gluconolactonase/LRE-like region domain-containing protein</fullName>
    </recommendedName>
</protein>
<name>A0A2P7Z0N3_9PEZI</name>
<organism evidence="2 3">
    <name type="scientific">Elsinoe australis</name>
    <dbReference type="NCBI Taxonomy" id="40998"/>
    <lineage>
        <taxon>Eukaryota</taxon>
        <taxon>Fungi</taxon>
        <taxon>Dikarya</taxon>
        <taxon>Ascomycota</taxon>
        <taxon>Pezizomycotina</taxon>
        <taxon>Dothideomycetes</taxon>
        <taxon>Dothideomycetidae</taxon>
        <taxon>Myriangiales</taxon>
        <taxon>Elsinoaceae</taxon>
        <taxon>Elsinoe</taxon>
    </lineage>
</organism>
<dbReference type="EMBL" id="NHZQ01000342">
    <property type="protein sequence ID" value="PSK41776.1"/>
    <property type="molecule type" value="Genomic_DNA"/>
</dbReference>
<dbReference type="Proteomes" id="UP000243723">
    <property type="component" value="Unassembled WGS sequence"/>
</dbReference>